<dbReference type="AlphaFoldDB" id="A0A7G6E314"/>
<keyword evidence="5" id="KW-0408">Iron</keyword>
<dbReference type="CDD" id="cd10550">
    <property type="entry name" value="DMSOR_beta_like"/>
    <property type="match status" value="1"/>
</dbReference>
<evidence type="ECO:0000259" key="7">
    <source>
        <dbReference type="PROSITE" id="PS51379"/>
    </source>
</evidence>
<dbReference type="PROSITE" id="PS51379">
    <property type="entry name" value="4FE4S_FER_2"/>
    <property type="match status" value="3"/>
</dbReference>
<keyword evidence="9" id="KW-1185">Reference proteome</keyword>
<dbReference type="RefSeq" id="WP_034422218.1">
    <property type="nucleotide sequence ID" value="NZ_CP045798.1"/>
</dbReference>
<accession>A0A7G6E314</accession>
<name>A0A7G6E314_THEFR</name>
<dbReference type="PANTHER" id="PTHR42859">
    <property type="entry name" value="OXIDOREDUCTASE"/>
    <property type="match status" value="1"/>
</dbReference>
<evidence type="ECO:0000256" key="2">
    <source>
        <dbReference type="ARBA" id="ARBA00022485"/>
    </source>
</evidence>
<organism evidence="8 9">
    <name type="scientific">Thermanaerosceptrum fracticalcis</name>
    <dbReference type="NCBI Taxonomy" id="1712410"/>
    <lineage>
        <taxon>Bacteria</taxon>
        <taxon>Bacillati</taxon>
        <taxon>Bacillota</taxon>
        <taxon>Clostridia</taxon>
        <taxon>Eubacteriales</taxon>
        <taxon>Peptococcaceae</taxon>
        <taxon>Thermanaerosceptrum</taxon>
    </lineage>
</organism>
<keyword evidence="2" id="KW-0004">4Fe-4S</keyword>
<dbReference type="Pfam" id="PF13247">
    <property type="entry name" value="Fer4_11"/>
    <property type="match status" value="1"/>
</dbReference>
<reference evidence="8 9" key="1">
    <citation type="journal article" date="2019" name="Front. Microbiol.">
        <title>Thermoanaerosceptrum fracticalcis gen. nov. sp. nov., a Novel Fumarate-Fermenting Microorganism From a Deep Fractured Carbonate Aquifer of the US Great Basin.</title>
        <authorList>
            <person name="Hamilton-Brehm S.D."/>
            <person name="Stewart L.E."/>
            <person name="Zavarin M."/>
            <person name="Caldwell M."/>
            <person name="Lawson P.A."/>
            <person name="Onstott T.C."/>
            <person name="Grzymski J."/>
            <person name="Neveux I."/>
            <person name="Lollar B.S."/>
            <person name="Russell C.E."/>
            <person name="Moser D.P."/>
        </authorList>
    </citation>
    <scope>NUCLEOTIDE SEQUENCE [LARGE SCALE GENOMIC DNA]</scope>
    <source>
        <strain evidence="8 9">DRI-13</strain>
    </source>
</reference>
<dbReference type="EMBL" id="CP045798">
    <property type="protein sequence ID" value="QNB46468.1"/>
    <property type="molecule type" value="Genomic_DNA"/>
</dbReference>
<dbReference type="InterPro" id="IPR050294">
    <property type="entry name" value="RnfB_subfamily"/>
</dbReference>
<dbReference type="InterPro" id="IPR017896">
    <property type="entry name" value="4Fe4S_Fe-S-bd"/>
</dbReference>
<dbReference type="SUPFAM" id="SSF54862">
    <property type="entry name" value="4Fe-4S ferredoxins"/>
    <property type="match status" value="1"/>
</dbReference>
<dbReference type="KEGG" id="tfr:BR63_09170"/>
<evidence type="ECO:0000256" key="6">
    <source>
        <dbReference type="ARBA" id="ARBA00023014"/>
    </source>
</evidence>
<evidence type="ECO:0000256" key="4">
    <source>
        <dbReference type="ARBA" id="ARBA00022982"/>
    </source>
</evidence>
<dbReference type="PANTHER" id="PTHR42859:SF10">
    <property type="entry name" value="DIMETHYLSULFOXIDE REDUCTASE CHAIN B"/>
    <property type="match status" value="1"/>
</dbReference>
<evidence type="ECO:0000256" key="3">
    <source>
        <dbReference type="ARBA" id="ARBA00022723"/>
    </source>
</evidence>
<dbReference type="OrthoDB" id="1723058at2"/>
<proteinExistence type="predicted"/>
<gene>
    <name evidence="8" type="ORF">BR63_09170</name>
</gene>
<dbReference type="GO" id="GO:0046872">
    <property type="term" value="F:metal ion binding"/>
    <property type="evidence" value="ECO:0007669"/>
    <property type="project" value="UniProtKB-KW"/>
</dbReference>
<keyword evidence="3" id="KW-0479">Metal-binding</keyword>
<evidence type="ECO:0000313" key="9">
    <source>
        <dbReference type="Proteomes" id="UP000515847"/>
    </source>
</evidence>
<evidence type="ECO:0000256" key="5">
    <source>
        <dbReference type="ARBA" id="ARBA00023004"/>
    </source>
</evidence>
<protein>
    <submittedName>
        <fullName evidence="8">4Fe-4S dicluster domain-containing protein</fullName>
    </submittedName>
</protein>
<keyword evidence="1" id="KW-0813">Transport</keyword>
<feature type="domain" description="4Fe-4S ferredoxin-type" evidence="7">
    <location>
        <begin position="76"/>
        <end position="105"/>
    </location>
</feature>
<dbReference type="GO" id="GO:0051539">
    <property type="term" value="F:4 iron, 4 sulfur cluster binding"/>
    <property type="evidence" value="ECO:0007669"/>
    <property type="project" value="UniProtKB-KW"/>
</dbReference>
<dbReference type="Proteomes" id="UP000515847">
    <property type="component" value="Chromosome"/>
</dbReference>
<dbReference type="Gene3D" id="3.30.70.20">
    <property type="match status" value="2"/>
</dbReference>
<evidence type="ECO:0000313" key="8">
    <source>
        <dbReference type="EMBL" id="QNB46468.1"/>
    </source>
</evidence>
<dbReference type="InterPro" id="IPR017900">
    <property type="entry name" value="4Fe4S_Fe_S_CS"/>
</dbReference>
<feature type="domain" description="4Fe-4S ferredoxin-type" evidence="7">
    <location>
        <begin position="42"/>
        <end position="74"/>
    </location>
</feature>
<evidence type="ECO:0000256" key="1">
    <source>
        <dbReference type="ARBA" id="ARBA00022448"/>
    </source>
</evidence>
<dbReference type="PROSITE" id="PS00198">
    <property type="entry name" value="4FE4S_FER_1"/>
    <property type="match status" value="1"/>
</dbReference>
<keyword evidence="6" id="KW-0411">Iron-sulfur</keyword>
<feature type="domain" description="4Fe-4S ferredoxin-type" evidence="7">
    <location>
        <begin position="2"/>
        <end position="31"/>
    </location>
</feature>
<sequence>MGKINVDFAQCTGCRMCEIWCSLKKEGVVNPKKSRIRVTLIGLPEIPVPVTCQQCNSAPCARVCVSNAIERNETTGVLIVDKSLCTGCGDCVEACPFGAIFIHPVENIAVKCDLCGGEPECVKHCVRGFLICDCEAPKVEKPTINSTSNQKRVKFAQKISVKYKGEKKNP</sequence>
<keyword evidence="4" id="KW-0249">Electron transport</keyword>